<dbReference type="NCBIfam" id="TIGR04498">
    <property type="entry name" value="AbiV_defense"/>
    <property type="match status" value="1"/>
</dbReference>
<dbReference type="PATRIC" id="fig|1938.6.peg.5264"/>
<comment type="caution">
    <text evidence="1">The sequence shown here is derived from an EMBL/GenBank/DDBJ whole genome shotgun (WGS) entry which is preliminary data.</text>
</comment>
<evidence type="ECO:0000313" key="1">
    <source>
        <dbReference type="EMBL" id="KOG19737.1"/>
    </source>
</evidence>
<name>A0A0L8K1F6_STRVR</name>
<reference evidence="1 2" key="1">
    <citation type="submission" date="2015-06" db="EMBL/GenBank/DDBJ databases">
        <authorList>
            <person name="Hoefler B.C."/>
            <person name="Straight P.D."/>
        </authorList>
    </citation>
    <scope>NUCLEOTIDE SEQUENCE [LARGE SCALE GENOMIC DNA]</scope>
    <source>
        <strain evidence="1 2">NRRL 3427</strain>
    </source>
</reference>
<dbReference type="InterPro" id="IPR030987">
    <property type="entry name" value="AbiV"/>
</dbReference>
<dbReference type="Proteomes" id="UP000037023">
    <property type="component" value="Unassembled WGS sequence"/>
</dbReference>
<dbReference type="Pfam" id="PF18728">
    <property type="entry name" value="HEPN_AbiV"/>
    <property type="match status" value="1"/>
</dbReference>
<protein>
    <submittedName>
        <fullName evidence="1">Uncharacterized protein</fullName>
    </submittedName>
</protein>
<sequence length="288" mass="31853">MLLSDPEETDRVLITLASEAHKHARQHLIAARAVLDVGIWSVAFANAALVLEELGKAMICTSALLQPHEQRLANEEVFRKAFNSHEMKAFYAFMMLGMMNEEMPEGMEELFKLALRDARRTHKNKMRGFYTDANSSGHVLKPSDITEEQARQILQVVEAVMALSAESEEALEDPEVYMRVLGRMRQSEAYQAVYAEMDDDSLAELGAQTITMARLLVRAEVPFPEAVKGTWAAPFVDELIADWEERATAAGLPANFVADELATMRISAAAVEGPAMPTQPGANVTEVT</sequence>
<proteinExistence type="predicted"/>
<accession>A0A0L8K1F6</accession>
<evidence type="ECO:0000313" key="2">
    <source>
        <dbReference type="Proteomes" id="UP000037023"/>
    </source>
</evidence>
<dbReference type="EMBL" id="LGUP01000327">
    <property type="protein sequence ID" value="KOG19737.1"/>
    <property type="molecule type" value="Genomic_DNA"/>
</dbReference>
<gene>
    <name evidence="1" type="ORF">ADK34_24460</name>
</gene>
<organism evidence="1 2">
    <name type="scientific">Streptomyces viridochromogenes</name>
    <dbReference type="NCBI Taxonomy" id="1938"/>
    <lineage>
        <taxon>Bacteria</taxon>
        <taxon>Bacillati</taxon>
        <taxon>Actinomycetota</taxon>
        <taxon>Actinomycetes</taxon>
        <taxon>Kitasatosporales</taxon>
        <taxon>Streptomycetaceae</taxon>
        <taxon>Streptomyces</taxon>
    </lineage>
</organism>
<dbReference type="AlphaFoldDB" id="A0A0L8K1F6"/>